<evidence type="ECO:0000256" key="5">
    <source>
        <dbReference type="ARBA" id="ARBA00023136"/>
    </source>
</evidence>
<feature type="domain" description="SPX" evidence="8">
    <location>
        <begin position="1"/>
        <end position="164"/>
    </location>
</feature>
<dbReference type="GO" id="GO:0033254">
    <property type="term" value="C:vacuolar transporter chaperone complex"/>
    <property type="evidence" value="ECO:0007669"/>
    <property type="project" value="TreeGrafter"/>
</dbReference>
<evidence type="ECO:0000256" key="7">
    <source>
        <dbReference type="SAM" id="Phobius"/>
    </source>
</evidence>
<dbReference type="InterPro" id="IPR004331">
    <property type="entry name" value="SPX_dom"/>
</dbReference>
<protein>
    <recommendedName>
        <fullName evidence="8">SPX domain-containing protein</fullName>
    </recommendedName>
</protein>
<comment type="caution">
    <text evidence="9">The sequence shown here is derived from an EMBL/GenBank/DDBJ whole genome shotgun (WGS) entry which is preliminary data.</text>
</comment>
<keyword evidence="5 7" id="KW-0472">Membrane</keyword>
<dbReference type="InterPro" id="IPR018966">
    <property type="entry name" value="VTC_domain"/>
</dbReference>
<keyword evidence="10" id="KW-1185">Reference proteome</keyword>
<dbReference type="OrthoDB" id="5588846at2759"/>
<dbReference type="PANTHER" id="PTHR46140">
    <property type="entry name" value="VACUOLAR TRANSPORTER CHAPERONE 1-RELATED"/>
    <property type="match status" value="1"/>
</dbReference>
<feature type="region of interest" description="Disordered" evidence="6">
    <location>
        <begin position="549"/>
        <end position="634"/>
    </location>
</feature>
<keyword evidence="2" id="KW-0926">Vacuole</keyword>
<keyword evidence="3 7" id="KW-0812">Transmembrane</keyword>
<evidence type="ECO:0000313" key="10">
    <source>
        <dbReference type="Proteomes" id="UP000799777"/>
    </source>
</evidence>
<feature type="region of interest" description="Disordered" evidence="6">
    <location>
        <begin position="695"/>
        <end position="727"/>
    </location>
</feature>
<evidence type="ECO:0000313" key="9">
    <source>
        <dbReference type="EMBL" id="KAF2035466.1"/>
    </source>
</evidence>
<accession>A0A9P4HM30</accession>
<dbReference type="Gene3D" id="3.20.100.30">
    <property type="entry name" value="VTC, catalytic tunnel domain"/>
    <property type="match status" value="1"/>
</dbReference>
<dbReference type="PROSITE" id="PS51382">
    <property type="entry name" value="SPX"/>
    <property type="match status" value="1"/>
</dbReference>
<evidence type="ECO:0000256" key="4">
    <source>
        <dbReference type="ARBA" id="ARBA00022989"/>
    </source>
</evidence>
<comment type="subcellular location">
    <subcellularLocation>
        <location evidence="1">Vacuole membrane</location>
        <topology evidence="1">Multi-pass membrane protein</topology>
    </subcellularLocation>
</comment>
<dbReference type="InterPro" id="IPR051572">
    <property type="entry name" value="VTC_Complex_Subunit"/>
</dbReference>
<feature type="transmembrane region" description="Helical" evidence="7">
    <location>
        <begin position="839"/>
        <end position="863"/>
    </location>
</feature>
<dbReference type="Pfam" id="PF09359">
    <property type="entry name" value="VTC"/>
    <property type="match status" value="1"/>
</dbReference>
<proteinExistence type="predicted"/>
<name>A0A9P4HM30_9PLEO</name>
<feature type="region of interest" description="Disordered" evidence="6">
    <location>
        <begin position="384"/>
        <end position="407"/>
    </location>
</feature>
<feature type="region of interest" description="Disordered" evidence="6">
    <location>
        <begin position="273"/>
        <end position="298"/>
    </location>
</feature>
<dbReference type="CDD" id="cd14474">
    <property type="entry name" value="SPX_YDR089W"/>
    <property type="match status" value="1"/>
</dbReference>
<reference evidence="9" key="1">
    <citation type="journal article" date="2020" name="Stud. Mycol.">
        <title>101 Dothideomycetes genomes: a test case for predicting lifestyles and emergence of pathogens.</title>
        <authorList>
            <person name="Haridas S."/>
            <person name="Albert R."/>
            <person name="Binder M."/>
            <person name="Bloem J."/>
            <person name="Labutti K."/>
            <person name="Salamov A."/>
            <person name="Andreopoulos B."/>
            <person name="Baker S."/>
            <person name="Barry K."/>
            <person name="Bills G."/>
            <person name="Bluhm B."/>
            <person name="Cannon C."/>
            <person name="Castanera R."/>
            <person name="Culley D."/>
            <person name="Daum C."/>
            <person name="Ezra D."/>
            <person name="Gonzalez J."/>
            <person name="Henrissat B."/>
            <person name="Kuo A."/>
            <person name="Liang C."/>
            <person name="Lipzen A."/>
            <person name="Lutzoni F."/>
            <person name="Magnuson J."/>
            <person name="Mondo S."/>
            <person name="Nolan M."/>
            <person name="Ohm R."/>
            <person name="Pangilinan J."/>
            <person name="Park H.-J."/>
            <person name="Ramirez L."/>
            <person name="Alfaro M."/>
            <person name="Sun H."/>
            <person name="Tritt A."/>
            <person name="Yoshinaga Y."/>
            <person name="Zwiers L.-H."/>
            <person name="Turgeon B."/>
            <person name="Goodwin S."/>
            <person name="Spatafora J."/>
            <person name="Crous P."/>
            <person name="Grigoriev I."/>
        </authorList>
    </citation>
    <scope>NUCLEOTIDE SEQUENCE</scope>
    <source>
        <strain evidence="9">CBS 110217</strain>
    </source>
</reference>
<gene>
    <name evidence="9" type="ORF">EK21DRAFT_54321</name>
</gene>
<dbReference type="GO" id="GO:0000329">
    <property type="term" value="C:fungal-type vacuole membrane"/>
    <property type="evidence" value="ECO:0007669"/>
    <property type="project" value="TreeGrafter"/>
</dbReference>
<evidence type="ECO:0000256" key="6">
    <source>
        <dbReference type="SAM" id="MobiDB-lite"/>
    </source>
</evidence>
<dbReference type="InterPro" id="IPR042267">
    <property type="entry name" value="VTC_sf"/>
</dbReference>
<dbReference type="Proteomes" id="UP000799777">
    <property type="component" value="Unassembled WGS sequence"/>
</dbReference>
<sequence>MKFGDTLRTRSIPEWGHYNIDYDYLKDLIKHQTTPGTNKAVSIPGQGESTEKEFRNAFLQVLHAQHDRINLFIRSKSGEIERRLDHISKSLEQLRSKQRASPQGAPLPARVVERYAKIDADVAKTGEEIRSLSRFQVAQRTGFTKILKKYKRWTKDKGLHPVFKEQVISRSDSLFQLDLGYLLDQYIDVLGALRAVFDADGAPTADLETSNAQSAAAQIRRFLENGDDLDFDLAMTTTPLGSHGNRATYWIHPDHFVEAQVLLLQHMHLYTGNTSSSRSESARATPSRRKSSATGTDRYLTNEDEVGLLVLDHPEVFAIKQNASTIGSTEATNGNIVSNAAGNVLCTFSGEAAVVVCADTKGQQQASSSTKSARTNIKHLQDLLRSPSSEVNGKSSKQQLNARSIESSHGDLSAVRKWLAEHNEAKPIAGVGSKRTRLIGLHNNSAGGIWATLDRDVYMKASMSQDLVGEDWPAAARSNATTFPHAILEVRREGAQATSLIQTLDRSHLVERVRGFSIEAHAVWACCKPSSMTSPFWIPLLDQDIRKLPEPVKRRSRKAKGSTTGSTSQTSPPMTSTSNTSYDGQLSPLASRTGESSLTSPQEFVDPPTLQAFRKKRRMPYSDYPPPITSAEQEPEVQRYWNEYDNPEEDESGGYYIYVNPDAPIKFPGQELIEAWVKKGRKVFGLRDSAETQSLLSTVEDGSSDDDTADESPIHRNGGYGTLSTPKRRTSHEGYFSSIFRGLRDPHRDAEVLHERRTLLSELEIRQHKTEMTKLRLYLTCLSTAIAIDVILGLMIITSRKKERGVVDIGVLFGAICTLVLCIVALASMKTRRERLGWIHQGAVLSIAMAVVALDVLLFSWVFRI</sequence>
<dbReference type="GO" id="GO:0006799">
    <property type="term" value="P:polyphosphate biosynthetic process"/>
    <property type="evidence" value="ECO:0007669"/>
    <property type="project" value="UniProtKB-ARBA"/>
</dbReference>
<evidence type="ECO:0000256" key="1">
    <source>
        <dbReference type="ARBA" id="ARBA00004128"/>
    </source>
</evidence>
<organism evidence="9 10">
    <name type="scientific">Setomelanomma holmii</name>
    <dbReference type="NCBI Taxonomy" id="210430"/>
    <lineage>
        <taxon>Eukaryota</taxon>
        <taxon>Fungi</taxon>
        <taxon>Dikarya</taxon>
        <taxon>Ascomycota</taxon>
        <taxon>Pezizomycotina</taxon>
        <taxon>Dothideomycetes</taxon>
        <taxon>Pleosporomycetidae</taxon>
        <taxon>Pleosporales</taxon>
        <taxon>Pleosporineae</taxon>
        <taxon>Phaeosphaeriaceae</taxon>
        <taxon>Setomelanomma</taxon>
    </lineage>
</organism>
<feature type="compositionally biased region" description="Low complexity" evidence="6">
    <location>
        <begin position="562"/>
        <end position="581"/>
    </location>
</feature>
<evidence type="ECO:0000256" key="3">
    <source>
        <dbReference type="ARBA" id="ARBA00022692"/>
    </source>
</evidence>
<dbReference type="GO" id="GO:0042144">
    <property type="term" value="P:vacuole fusion, non-autophagic"/>
    <property type="evidence" value="ECO:0007669"/>
    <property type="project" value="TreeGrafter"/>
</dbReference>
<evidence type="ECO:0000256" key="2">
    <source>
        <dbReference type="ARBA" id="ARBA00022554"/>
    </source>
</evidence>
<feature type="compositionally biased region" description="Polar residues" evidence="6">
    <location>
        <begin position="582"/>
        <end position="602"/>
    </location>
</feature>
<dbReference type="EMBL" id="ML978157">
    <property type="protein sequence ID" value="KAF2035466.1"/>
    <property type="molecule type" value="Genomic_DNA"/>
</dbReference>
<dbReference type="PANTHER" id="PTHR46140:SF1">
    <property type="entry name" value="VACUOLAR TRANSPORTER CHAPERONE COMPLEX SUBUNIT 4-RELATED"/>
    <property type="match status" value="1"/>
</dbReference>
<evidence type="ECO:0000259" key="8">
    <source>
        <dbReference type="PROSITE" id="PS51382"/>
    </source>
</evidence>
<keyword evidence="4 7" id="KW-1133">Transmembrane helix</keyword>
<feature type="transmembrane region" description="Helical" evidence="7">
    <location>
        <begin position="809"/>
        <end position="827"/>
    </location>
</feature>
<dbReference type="GO" id="GO:0016237">
    <property type="term" value="P:microautophagy"/>
    <property type="evidence" value="ECO:0007669"/>
    <property type="project" value="TreeGrafter"/>
</dbReference>
<dbReference type="AlphaFoldDB" id="A0A9P4HM30"/>
<feature type="compositionally biased region" description="Polar residues" evidence="6">
    <location>
        <begin position="386"/>
        <end position="407"/>
    </location>
</feature>
<feature type="transmembrane region" description="Helical" evidence="7">
    <location>
        <begin position="777"/>
        <end position="797"/>
    </location>
</feature>
<feature type="compositionally biased region" description="Low complexity" evidence="6">
    <location>
        <begin position="274"/>
        <end position="285"/>
    </location>
</feature>
<dbReference type="GO" id="GO:0007034">
    <property type="term" value="P:vacuolar transport"/>
    <property type="evidence" value="ECO:0007669"/>
    <property type="project" value="TreeGrafter"/>
</dbReference>